<evidence type="ECO:0000259" key="1">
    <source>
        <dbReference type="Pfam" id="PF04149"/>
    </source>
</evidence>
<accession>A0ABW9I3A6</accession>
<dbReference type="Proteomes" id="UP001631957">
    <property type="component" value="Unassembled WGS sequence"/>
</dbReference>
<protein>
    <submittedName>
        <fullName evidence="2">DUF397 domain-containing protein</fullName>
    </submittedName>
</protein>
<feature type="domain" description="DUF397" evidence="1">
    <location>
        <begin position="15"/>
        <end position="67"/>
    </location>
</feature>
<proteinExistence type="predicted"/>
<keyword evidence="3" id="KW-1185">Reference proteome</keyword>
<dbReference type="Pfam" id="PF04149">
    <property type="entry name" value="DUF397"/>
    <property type="match status" value="1"/>
</dbReference>
<reference evidence="2 3" key="1">
    <citation type="submission" date="2024-12" db="EMBL/GenBank/DDBJ databases">
        <title>Forecasting of Potato common scab and diversities of Pathogenic streptomyces spp. in china.</title>
        <authorList>
            <person name="Handique U."/>
            <person name="Wu J."/>
        </authorList>
    </citation>
    <scope>NUCLEOTIDE SEQUENCE [LARGE SCALE GENOMIC DNA]</scope>
    <source>
        <strain evidence="2 3">ZRIMU1530</strain>
    </source>
</reference>
<sequence length="71" mass="7743">MYARYTAPELAPESAWFKSSYSDGTGQNCVEVAALHPNIGVRDSKRPHGSALLLPPSAWSPFLTHLRETSA</sequence>
<dbReference type="RefSeq" id="WP_409122966.1">
    <property type="nucleotide sequence ID" value="NZ_JBJVNI010000029.1"/>
</dbReference>
<dbReference type="EMBL" id="JBJVNI010000029">
    <property type="protein sequence ID" value="MFM9614834.1"/>
    <property type="molecule type" value="Genomic_DNA"/>
</dbReference>
<gene>
    <name evidence="2" type="ORF">ACKI18_39880</name>
</gene>
<dbReference type="InterPro" id="IPR007278">
    <property type="entry name" value="DUF397"/>
</dbReference>
<evidence type="ECO:0000313" key="2">
    <source>
        <dbReference type="EMBL" id="MFM9614834.1"/>
    </source>
</evidence>
<name>A0ABW9I3A6_9ACTN</name>
<evidence type="ECO:0000313" key="3">
    <source>
        <dbReference type="Proteomes" id="UP001631957"/>
    </source>
</evidence>
<organism evidence="2 3">
    <name type="scientific">Streptomyces niveiscabiei</name>
    <dbReference type="NCBI Taxonomy" id="164115"/>
    <lineage>
        <taxon>Bacteria</taxon>
        <taxon>Bacillati</taxon>
        <taxon>Actinomycetota</taxon>
        <taxon>Actinomycetes</taxon>
        <taxon>Kitasatosporales</taxon>
        <taxon>Streptomycetaceae</taxon>
        <taxon>Streptomyces</taxon>
    </lineage>
</organism>
<comment type="caution">
    <text evidence="2">The sequence shown here is derived from an EMBL/GenBank/DDBJ whole genome shotgun (WGS) entry which is preliminary data.</text>
</comment>